<dbReference type="Proteomes" id="UP001165063">
    <property type="component" value="Unassembled WGS sequence"/>
</dbReference>
<reference evidence="2" key="1">
    <citation type="submission" date="2023-04" db="EMBL/GenBank/DDBJ databases">
        <title>Ambrosiozyma monospora NBRC 1965.</title>
        <authorList>
            <person name="Ichikawa N."/>
            <person name="Sato H."/>
            <person name="Tonouchi N."/>
        </authorList>
    </citation>
    <scope>NUCLEOTIDE SEQUENCE</scope>
    <source>
        <strain evidence="2">NBRC 1965</strain>
    </source>
</reference>
<accession>A0A9W6YZF2</accession>
<protein>
    <submittedName>
        <fullName evidence="2">Unnamed protein product</fullName>
    </submittedName>
</protein>
<feature type="compositionally biased region" description="Polar residues" evidence="1">
    <location>
        <begin position="114"/>
        <end position="126"/>
    </location>
</feature>
<keyword evidence="3" id="KW-1185">Reference proteome</keyword>
<organism evidence="2 3">
    <name type="scientific">Ambrosiozyma monospora</name>
    <name type="common">Yeast</name>
    <name type="synonym">Endomycopsis monosporus</name>
    <dbReference type="NCBI Taxonomy" id="43982"/>
    <lineage>
        <taxon>Eukaryota</taxon>
        <taxon>Fungi</taxon>
        <taxon>Dikarya</taxon>
        <taxon>Ascomycota</taxon>
        <taxon>Saccharomycotina</taxon>
        <taxon>Pichiomycetes</taxon>
        <taxon>Pichiales</taxon>
        <taxon>Pichiaceae</taxon>
        <taxon>Ambrosiozyma</taxon>
    </lineage>
</organism>
<dbReference type="EMBL" id="BSXU01006206">
    <property type="protein sequence ID" value="GMG55806.1"/>
    <property type="molecule type" value="Genomic_DNA"/>
</dbReference>
<feature type="region of interest" description="Disordered" evidence="1">
    <location>
        <begin position="114"/>
        <end position="138"/>
    </location>
</feature>
<evidence type="ECO:0000256" key="1">
    <source>
        <dbReference type="SAM" id="MobiDB-lite"/>
    </source>
</evidence>
<gene>
    <name evidence="2" type="ORF">Amon01_000787800</name>
</gene>
<dbReference type="AlphaFoldDB" id="A0A9W6YZF2"/>
<evidence type="ECO:0000313" key="2">
    <source>
        <dbReference type="EMBL" id="GMG55806.1"/>
    </source>
</evidence>
<proteinExistence type="predicted"/>
<evidence type="ECO:0000313" key="3">
    <source>
        <dbReference type="Proteomes" id="UP001165063"/>
    </source>
</evidence>
<name>A0A9W6YZF2_AMBMO</name>
<comment type="caution">
    <text evidence="2">The sequence shown here is derived from an EMBL/GenBank/DDBJ whole genome shotgun (WGS) entry which is preliminary data.</text>
</comment>
<sequence length="138" mass="15601">MTLSTCSSTGLHSWLKLTNKEVFGKATTNSPTSLLNINEIYADLQKGAKNSFYSQLITLIREFDNGTIHTSTAEIFSGFTKYNSNLFTNETNDLQHHQQQQQQQQIYWTSTPSLDTAQQQEGSASQSRDHLGRRVLLK</sequence>